<dbReference type="InterPro" id="IPR044926">
    <property type="entry name" value="RGS_subdomain_2"/>
</dbReference>
<name>A0A821NUP9_9BILA</name>
<feature type="non-terminal residue" evidence="1">
    <location>
        <position position="1"/>
    </location>
</feature>
<evidence type="ECO:0000313" key="1">
    <source>
        <dbReference type="EMBL" id="CAF4794491.1"/>
    </source>
</evidence>
<evidence type="ECO:0000313" key="2">
    <source>
        <dbReference type="Proteomes" id="UP000663866"/>
    </source>
</evidence>
<dbReference type="InterPro" id="IPR036305">
    <property type="entry name" value="RGS_sf"/>
</dbReference>
<sequence>MDFIAIGAPKQVNLDTETRMSTIANIDNPPLDTFDRAQR</sequence>
<dbReference type="SUPFAM" id="SSF48097">
    <property type="entry name" value="Regulator of G-protein signaling, RGS"/>
    <property type="match status" value="1"/>
</dbReference>
<accession>A0A821NUP9</accession>
<reference evidence="1" key="1">
    <citation type="submission" date="2021-02" db="EMBL/GenBank/DDBJ databases">
        <authorList>
            <person name="Nowell W R."/>
        </authorList>
    </citation>
    <scope>NUCLEOTIDE SEQUENCE</scope>
</reference>
<gene>
    <name evidence="1" type="ORF">OVN521_LOCUS51582</name>
</gene>
<organism evidence="1 2">
    <name type="scientific">Rotaria magnacalcarata</name>
    <dbReference type="NCBI Taxonomy" id="392030"/>
    <lineage>
        <taxon>Eukaryota</taxon>
        <taxon>Metazoa</taxon>
        <taxon>Spiralia</taxon>
        <taxon>Gnathifera</taxon>
        <taxon>Rotifera</taxon>
        <taxon>Eurotatoria</taxon>
        <taxon>Bdelloidea</taxon>
        <taxon>Philodinida</taxon>
        <taxon>Philodinidae</taxon>
        <taxon>Rotaria</taxon>
    </lineage>
</organism>
<keyword evidence="2" id="KW-1185">Reference proteome</keyword>
<dbReference type="Gene3D" id="1.10.167.10">
    <property type="entry name" value="Regulator of G-protein Signalling 4, domain 2"/>
    <property type="match status" value="1"/>
</dbReference>
<proteinExistence type="predicted"/>
<comment type="caution">
    <text evidence="1">The sequence shown here is derived from an EMBL/GenBank/DDBJ whole genome shotgun (WGS) entry which is preliminary data.</text>
</comment>
<dbReference type="AlphaFoldDB" id="A0A821NUP9"/>
<dbReference type="Proteomes" id="UP000663866">
    <property type="component" value="Unassembled WGS sequence"/>
</dbReference>
<dbReference type="EMBL" id="CAJOBG010126272">
    <property type="protein sequence ID" value="CAF4794491.1"/>
    <property type="molecule type" value="Genomic_DNA"/>
</dbReference>
<protein>
    <submittedName>
        <fullName evidence="1">Uncharacterized protein</fullName>
    </submittedName>
</protein>